<protein>
    <submittedName>
        <fullName evidence="1">Uncharacterized protein</fullName>
    </submittedName>
</protein>
<evidence type="ECO:0000313" key="1">
    <source>
        <dbReference type="EMBL" id="BBH88108.1"/>
    </source>
</evidence>
<reference evidence="1" key="1">
    <citation type="submission" date="2018-12" db="EMBL/GenBank/DDBJ databases">
        <title>Novel natural products biosynthetic potential of the class Ktedonobacteria.</title>
        <authorList>
            <person name="Zheng Y."/>
            <person name="Saitou A."/>
            <person name="Wang C.M."/>
            <person name="Toyoda A."/>
            <person name="Minakuchi Y."/>
            <person name="Sekiguchi Y."/>
            <person name="Ueda K."/>
            <person name="Takano H."/>
            <person name="Sakai Y."/>
            <person name="Yokota A."/>
            <person name="Yabe S."/>
        </authorList>
    </citation>
    <scope>NUCLEOTIDE SEQUENCE</scope>
    <source>
        <strain evidence="1">COM3</strain>
    </source>
</reference>
<dbReference type="EMBL" id="AP019376">
    <property type="protein sequence ID" value="BBH88108.1"/>
    <property type="molecule type" value="Genomic_DNA"/>
</dbReference>
<accession>A0A455SL62</accession>
<dbReference type="AlphaFoldDB" id="A0A455SL62"/>
<gene>
    <name evidence="1" type="ORF">KTC_28590</name>
</gene>
<name>A0A455SL62_9CHLR</name>
<proteinExistence type="predicted"/>
<organism evidence="1">
    <name type="scientific">Thermosporothrix sp. COM3</name>
    <dbReference type="NCBI Taxonomy" id="2490863"/>
    <lineage>
        <taxon>Bacteria</taxon>
        <taxon>Bacillati</taxon>
        <taxon>Chloroflexota</taxon>
        <taxon>Ktedonobacteria</taxon>
        <taxon>Ktedonobacterales</taxon>
        <taxon>Thermosporotrichaceae</taxon>
        <taxon>Thermosporothrix</taxon>
    </lineage>
</organism>
<sequence>MPEGVLLLDLRVQALIERVHGLTKREKLCVALSLGLLFGVLDAVVSLLQRSLQIPRPLSEPVEFCFEQPQGR</sequence>